<sequence>MTHPMASWGGGVLVLGVAAWIYVDSKFPFVMCLRFAALAFAVAGVCVLPSSRSRAAKTVDEQSTGLPEPIAQEPEYESEDTPPTLDDIDDAAPEFVCPSPLQRKTSRDVYVTTQEETWAQDAHGNMFRSQSLKNVLIRCPPSENMTVLQRMMRGGAFQSGVAASSLLPAPPLPASPASSVASIASIYLAKLGPLVRWVVDYVVKYVGTAFCFAAFAFLWNYARGVNLDTPFHTLFWKHLQSVDLD</sequence>
<keyword evidence="2" id="KW-1133">Transmembrane helix</keyword>
<reference evidence="3" key="2">
    <citation type="submission" date="2019-06" db="EMBL/GenBank/DDBJ databases">
        <title>Genomics analysis of Aphanomyces spp. identifies a new class of oomycete effector associated with host adaptation.</title>
        <authorList>
            <person name="Gaulin E."/>
        </authorList>
    </citation>
    <scope>NUCLEOTIDE SEQUENCE</scope>
    <source>
        <strain evidence="3">CBS 578.67</strain>
    </source>
</reference>
<dbReference type="EMBL" id="CAADRA010000001">
    <property type="protein sequence ID" value="VFT77236.1"/>
    <property type="molecule type" value="Genomic_DNA"/>
</dbReference>
<evidence type="ECO:0000256" key="2">
    <source>
        <dbReference type="SAM" id="Phobius"/>
    </source>
</evidence>
<proteinExistence type="predicted"/>
<keyword evidence="5" id="KW-1185">Reference proteome</keyword>
<feature type="compositionally biased region" description="Acidic residues" evidence="1">
    <location>
        <begin position="74"/>
        <end position="85"/>
    </location>
</feature>
<keyword evidence="2" id="KW-0812">Transmembrane</keyword>
<dbReference type="AlphaFoldDB" id="A0A485K2R0"/>
<evidence type="ECO:0000313" key="3">
    <source>
        <dbReference type="EMBL" id="KAF0720815.1"/>
    </source>
</evidence>
<gene>
    <name evidence="4" type="primary">Aste57867_10</name>
    <name evidence="3" type="ORF">As57867_000010</name>
    <name evidence="4" type="ORF">ASTE57867_10</name>
</gene>
<reference evidence="4 5" key="1">
    <citation type="submission" date="2019-03" db="EMBL/GenBank/DDBJ databases">
        <authorList>
            <person name="Gaulin E."/>
            <person name="Dumas B."/>
        </authorList>
    </citation>
    <scope>NUCLEOTIDE SEQUENCE [LARGE SCALE GENOMIC DNA]</scope>
    <source>
        <strain evidence="4">CBS 568.67</strain>
    </source>
</reference>
<evidence type="ECO:0000256" key="1">
    <source>
        <dbReference type="SAM" id="MobiDB-lite"/>
    </source>
</evidence>
<feature type="region of interest" description="Disordered" evidence="1">
    <location>
        <begin position="57"/>
        <end position="85"/>
    </location>
</feature>
<dbReference type="OrthoDB" id="66732at2759"/>
<name>A0A485K2R0_9STRA</name>
<dbReference type="Proteomes" id="UP000332933">
    <property type="component" value="Unassembled WGS sequence"/>
</dbReference>
<accession>A0A485K2R0</accession>
<keyword evidence="2" id="KW-0472">Membrane</keyword>
<dbReference type="EMBL" id="VJMH01000001">
    <property type="protein sequence ID" value="KAF0720815.1"/>
    <property type="molecule type" value="Genomic_DNA"/>
</dbReference>
<feature type="transmembrane region" description="Helical" evidence="2">
    <location>
        <begin position="202"/>
        <end position="222"/>
    </location>
</feature>
<organism evidence="4 5">
    <name type="scientific">Aphanomyces stellatus</name>
    <dbReference type="NCBI Taxonomy" id="120398"/>
    <lineage>
        <taxon>Eukaryota</taxon>
        <taxon>Sar</taxon>
        <taxon>Stramenopiles</taxon>
        <taxon>Oomycota</taxon>
        <taxon>Saprolegniomycetes</taxon>
        <taxon>Saprolegniales</taxon>
        <taxon>Verrucalvaceae</taxon>
        <taxon>Aphanomyces</taxon>
    </lineage>
</organism>
<protein>
    <submittedName>
        <fullName evidence="4">Aste57867_10 protein</fullName>
    </submittedName>
</protein>
<feature type="transmembrane region" description="Helical" evidence="2">
    <location>
        <begin position="28"/>
        <end position="48"/>
    </location>
</feature>
<feature type="transmembrane region" description="Helical" evidence="2">
    <location>
        <begin position="5"/>
        <end position="22"/>
    </location>
</feature>
<evidence type="ECO:0000313" key="4">
    <source>
        <dbReference type="EMBL" id="VFT77236.1"/>
    </source>
</evidence>
<evidence type="ECO:0000313" key="5">
    <source>
        <dbReference type="Proteomes" id="UP000332933"/>
    </source>
</evidence>